<gene>
    <name evidence="1" type="ORF">ECRASSUSDP1_LOCUS22221</name>
</gene>
<reference evidence="1" key="1">
    <citation type="submission" date="2023-07" db="EMBL/GenBank/DDBJ databases">
        <authorList>
            <consortium name="AG Swart"/>
            <person name="Singh M."/>
            <person name="Singh A."/>
            <person name="Seah K."/>
            <person name="Emmerich C."/>
        </authorList>
    </citation>
    <scope>NUCLEOTIDE SEQUENCE</scope>
    <source>
        <strain evidence="1">DP1</strain>
    </source>
</reference>
<protein>
    <submittedName>
        <fullName evidence="1">Uncharacterized protein</fullName>
    </submittedName>
</protein>
<accession>A0AAD2D5X9</accession>
<organism evidence="1 2">
    <name type="scientific">Euplotes crassus</name>
    <dbReference type="NCBI Taxonomy" id="5936"/>
    <lineage>
        <taxon>Eukaryota</taxon>
        <taxon>Sar</taxon>
        <taxon>Alveolata</taxon>
        <taxon>Ciliophora</taxon>
        <taxon>Intramacronucleata</taxon>
        <taxon>Spirotrichea</taxon>
        <taxon>Hypotrichia</taxon>
        <taxon>Euplotida</taxon>
        <taxon>Euplotidae</taxon>
        <taxon>Moneuplotes</taxon>
    </lineage>
</organism>
<proteinExistence type="predicted"/>
<sequence>MRTHEDNRDLNQRSCQNKIPRKPLCLKVQRIASWAFYSLKGLGNPPIILGVRDTDS</sequence>
<keyword evidence="2" id="KW-1185">Reference proteome</keyword>
<evidence type="ECO:0000313" key="1">
    <source>
        <dbReference type="EMBL" id="CAI2380781.1"/>
    </source>
</evidence>
<dbReference type="AlphaFoldDB" id="A0AAD2D5X9"/>
<name>A0AAD2D5X9_EUPCR</name>
<dbReference type="Proteomes" id="UP001295684">
    <property type="component" value="Unassembled WGS sequence"/>
</dbReference>
<comment type="caution">
    <text evidence="1">The sequence shown here is derived from an EMBL/GenBank/DDBJ whole genome shotgun (WGS) entry which is preliminary data.</text>
</comment>
<evidence type="ECO:0000313" key="2">
    <source>
        <dbReference type="Proteomes" id="UP001295684"/>
    </source>
</evidence>
<dbReference type="EMBL" id="CAMPGE010022768">
    <property type="protein sequence ID" value="CAI2380781.1"/>
    <property type="molecule type" value="Genomic_DNA"/>
</dbReference>